<evidence type="ECO:0000313" key="4">
    <source>
        <dbReference type="EMBL" id="CEG57744.1"/>
    </source>
</evidence>
<dbReference type="InterPro" id="IPR051478">
    <property type="entry name" value="Beta-lactamase-like_AB/R"/>
</dbReference>
<dbReference type="STRING" id="1212491.LFA_2372"/>
<dbReference type="KEGG" id="lfa:LFA_2372"/>
<evidence type="ECO:0000259" key="3">
    <source>
        <dbReference type="Pfam" id="PF00144"/>
    </source>
</evidence>
<reference evidence="5" key="1">
    <citation type="submission" date="2014-09" db="EMBL/GenBank/DDBJ databases">
        <authorList>
            <person name="Gomez-Valero L."/>
        </authorList>
    </citation>
    <scope>NUCLEOTIDE SEQUENCE [LARGE SCALE GENOMIC DNA]</scope>
    <source>
        <strain evidence="5">ATCC700992</strain>
    </source>
</reference>
<sequence>MLVKRLGFSLVMAFSSLTYAAVPACSIIEKQNVKTLPLEEITDYVNSFVFQQSGVPGLMIGIISGDERAVISCGETVRGNNKRPQMDTIWSIGSVSKVFTTQMLAELVNRGGVRLNTTIDELIGEPAKQGTPITLLDLATHTSGFPRMLPTIPDNDDYQVNTPYAMEDFLRWYQNFNLQFKPGSHYQYSNVGFGILGQLLAKKMDTDYGSLLATLISKPLGLKDTTITLSKEQKEREVASYWVNDDLIKKDWDMGFEVPSGGIYSSMEDMLKFTEYQLGKIANSQQNNQIAHASYIYQYQLDNPLGLGSDAMALGWNVYYPSRGIPLQLEKNGWVNGVNTYVQLTPTQHIGLVSLTNKPFLTINSDLKSIVGMIISAQKK</sequence>
<gene>
    <name evidence="4" type="ORF">LFA_2372</name>
</gene>
<dbReference type="Proteomes" id="UP000032430">
    <property type="component" value="Chromosome I"/>
</dbReference>
<accession>A0A098G6Y6</accession>
<dbReference type="PANTHER" id="PTHR22935">
    <property type="entry name" value="PENICILLIN-BINDING PROTEIN"/>
    <property type="match status" value="1"/>
</dbReference>
<comment type="similarity">
    <text evidence="1">Belongs to the beta-lactamase family.</text>
</comment>
<evidence type="ECO:0000256" key="2">
    <source>
        <dbReference type="SAM" id="SignalP"/>
    </source>
</evidence>
<feature type="domain" description="Beta-lactamase-related" evidence="3">
    <location>
        <begin position="52"/>
        <end position="359"/>
    </location>
</feature>
<keyword evidence="2" id="KW-0732">Signal</keyword>
<keyword evidence="4" id="KW-0378">Hydrolase</keyword>
<dbReference type="PANTHER" id="PTHR22935:SF95">
    <property type="entry name" value="BETA-LACTAMASE-LIKE 1-RELATED"/>
    <property type="match status" value="1"/>
</dbReference>
<keyword evidence="5" id="KW-1185">Reference proteome</keyword>
<dbReference type="SUPFAM" id="SSF56601">
    <property type="entry name" value="beta-lactamase/transpeptidase-like"/>
    <property type="match status" value="1"/>
</dbReference>
<dbReference type="GO" id="GO:0004180">
    <property type="term" value="F:carboxypeptidase activity"/>
    <property type="evidence" value="ECO:0007669"/>
    <property type="project" value="UniProtKB-KW"/>
</dbReference>
<dbReference type="InterPro" id="IPR012338">
    <property type="entry name" value="Beta-lactam/transpept-like"/>
</dbReference>
<feature type="chain" id="PRO_5001942755" evidence="2">
    <location>
        <begin position="21"/>
        <end position="380"/>
    </location>
</feature>
<dbReference type="RefSeq" id="WP_045096187.1">
    <property type="nucleotide sequence ID" value="NZ_LN614827.1"/>
</dbReference>
<dbReference type="EMBL" id="LN614827">
    <property type="protein sequence ID" value="CEG57744.1"/>
    <property type="molecule type" value="Genomic_DNA"/>
</dbReference>
<keyword evidence="4" id="KW-0645">Protease</keyword>
<dbReference type="Pfam" id="PF00144">
    <property type="entry name" value="Beta-lactamase"/>
    <property type="match status" value="1"/>
</dbReference>
<evidence type="ECO:0000256" key="1">
    <source>
        <dbReference type="ARBA" id="ARBA00038473"/>
    </source>
</evidence>
<protein>
    <submittedName>
        <fullName evidence="4">Putative D-alanyl-D-alanine-carboxypeptidase/endopeptidase AmpH</fullName>
        <ecNumber evidence="4">3.4.-.-</ecNumber>
    </submittedName>
</protein>
<dbReference type="EC" id="3.4.-.-" evidence="4"/>
<proteinExistence type="inferred from homology"/>
<evidence type="ECO:0000313" key="5">
    <source>
        <dbReference type="Proteomes" id="UP000032430"/>
    </source>
</evidence>
<organism evidence="4 5">
    <name type="scientific">Legionella fallonii LLAP-10</name>
    <dbReference type="NCBI Taxonomy" id="1212491"/>
    <lineage>
        <taxon>Bacteria</taxon>
        <taxon>Pseudomonadati</taxon>
        <taxon>Pseudomonadota</taxon>
        <taxon>Gammaproteobacteria</taxon>
        <taxon>Legionellales</taxon>
        <taxon>Legionellaceae</taxon>
        <taxon>Legionella</taxon>
    </lineage>
</organism>
<dbReference type="AlphaFoldDB" id="A0A098G6Y6"/>
<feature type="signal peptide" evidence="2">
    <location>
        <begin position="1"/>
        <end position="20"/>
    </location>
</feature>
<name>A0A098G6Y6_9GAMM</name>
<dbReference type="OrthoDB" id="5377431at2"/>
<dbReference type="InterPro" id="IPR001466">
    <property type="entry name" value="Beta-lactam-related"/>
</dbReference>
<dbReference type="HOGENOM" id="CLU_020027_7_1_6"/>
<dbReference type="Gene3D" id="3.40.710.10">
    <property type="entry name" value="DD-peptidase/beta-lactamase superfamily"/>
    <property type="match status" value="1"/>
</dbReference>
<keyword evidence="4" id="KW-0121">Carboxypeptidase</keyword>